<evidence type="ECO:0000259" key="2">
    <source>
        <dbReference type="PROSITE" id="PS51352"/>
    </source>
</evidence>
<dbReference type="InterPro" id="IPR013766">
    <property type="entry name" value="Thioredoxin_domain"/>
</dbReference>
<keyword evidence="4" id="KW-1185">Reference proteome</keyword>
<evidence type="ECO:0000313" key="3">
    <source>
        <dbReference type="EMBL" id="UYQ65641.1"/>
    </source>
</evidence>
<reference evidence="3" key="1">
    <citation type="submission" date="2022-10" db="EMBL/GenBank/DDBJ databases">
        <title>Cytochrome P450 Catalyzes Benzene Ring Formation in the Biosynthesis of Trialkyl-Substituted Aromatic Polyketides.</title>
        <authorList>
            <person name="Zhao E."/>
            <person name="Ge H."/>
        </authorList>
    </citation>
    <scope>NUCLEOTIDE SEQUENCE</scope>
    <source>
        <strain evidence="3">NA0869</strain>
    </source>
</reference>
<accession>A0ABY6IF50</accession>
<sequence length="221" mass="24157">MRMPRTTTRPGDTVSARRLTAVSGAEVELPAPDRLVHLQFRRFAGCPVCNLHLRSVVRRHDEIEAAGIREVVVFHSPAEELRRHVEDLPFAVVADPAKRLYAQFGVESTPRALLSPRAWWPIVRAVTSGLRHVLRGRERLPSRTPNGGRLGLPADFLIASEGRVLAAKYGEHVYDQWPVDELLRLAATASPSATPAERPAPGATDPGTTEHEPATGPGGRS</sequence>
<dbReference type="Pfam" id="PF13911">
    <property type="entry name" value="AhpC-TSA_2"/>
    <property type="match status" value="1"/>
</dbReference>
<name>A0ABY6IF50_STRPE</name>
<feature type="compositionally biased region" description="Low complexity" evidence="1">
    <location>
        <begin position="188"/>
        <end position="201"/>
    </location>
</feature>
<proteinExistence type="predicted"/>
<evidence type="ECO:0000256" key="1">
    <source>
        <dbReference type="SAM" id="MobiDB-lite"/>
    </source>
</evidence>
<gene>
    <name evidence="3" type="ORF">OGH68_32055</name>
</gene>
<dbReference type="EMBL" id="CP107567">
    <property type="protein sequence ID" value="UYQ65641.1"/>
    <property type="molecule type" value="Genomic_DNA"/>
</dbReference>
<dbReference type="Proteomes" id="UP001163878">
    <property type="component" value="Chromosome"/>
</dbReference>
<dbReference type="PROSITE" id="PS51352">
    <property type="entry name" value="THIOREDOXIN_2"/>
    <property type="match status" value="1"/>
</dbReference>
<evidence type="ECO:0000313" key="4">
    <source>
        <dbReference type="Proteomes" id="UP001163878"/>
    </source>
</evidence>
<dbReference type="SUPFAM" id="SSF52833">
    <property type="entry name" value="Thioredoxin-like"/>
    <property type="match status" value="1"/>
</dbReference>
<organism evidence="3 4">
    <name type="scientific">Streptomyces peucetius</name>
    <dbReference type="NCBI Taxonomy" id="1950"/>
    <lineage>
        <taxon>Bacteria</taxon>
        <taxon>Bacillati</taxon>
        <taxon>Actinomycetota</taxon>
        <taxon>Actinomycetes</taxon>
        <taxon>Kitasatosporales</taxon>
        <taxon>Streptomycetaceae</taxon>
        <taxon>Streptomyces</taxon>
    </lineage>
</organism>
<dbReference type="RefSeq" id="WP_264248882.1">
    <property type="nucleotide sequence ID" value="NZ_CP107567.1"/>
</dbReference>
<dbReference type="Gene3D" id="3.40.30.10">
    <property type="entry name" value="Glutaredoxin"/>
    <property type="match status" value="1"/>
</dbReference>
<protein>
    <submittedName>
        <fullName evidence="3">AhpC/TSA family protein</fullName>
    </submittedName>
</protein>
<dbReference type="CDD" id="cd02970">
    <property type="entry name" value="PRX_like2"/>
    <property type="match status" value="1"/>
</dbReference>
<dbReference type="InterPro" id="IPR036249">
    <property type="entry name" value="Thioredoxin-like_sf"/>
</dbReference>
<dbReference type="InterPro" id="IPR032801">
    <property type="entry name" value="PXL2A/B/C"/>
</dbReference>
<feature type="region of interest" description="Disordered" evidence="1">
    <location>
        <begin position="188"/>
        <end position="221"/>
    </location>
</feature>
<feature type="domain" description="Thioredoxin" evidence="2">
    <location>
        <begin position="8"/>
        <end position="191"/>
    </location>
</feature>